<dbReference type="EMBL" id="PVYX01000001">
    <property type="protein sequence ID" value="PRX56338.1"/>
    <property type="molecule type" value="Genomic_DNA"/>
</dbReference>
<sequence length="136" mass="15435">MKKVLQQGCSVVMAVLVLLSTISWSVDKHLCMGRVMDISFFSHADDCGMEVALSLLDEDIEKPGCCDDESFVLTGQDDLKLTWSDFDLEQQHFLFAFSTSYLDLFVPLEELPVPHLEYPPPILVRDIHVLDQVFLI</sequence>
<dbReference type="AlphaFoldDB" id="A0A2T0MFI3"/>
<dbReference type="RefSeq" id="WP_245911894.1">
    <property type="nucleotide sequence ID" value="NZ_PVYX01000001.1"/>
</dbReference>
<name>A0A2T0MFI3_9FLAO</name>
<dbReference type="Pfam" id="PF26622">
    <property type="entry name" value="DUF8199"/>
    <property type="match status" value="1"/>
</dbReference>
<evidence type="ECO:0000313" key="1">
    <source>
        <dbReference type="EMBL" id="PRX56338.1"/>
    </source>
</evidence>
<comment type="caution">
    <text evidence="1">The sequence shown here is derived from an EMBL/GenBank/DDBJ whole genome shotgun (WGS) entry which is preliminary data.</text>
</comment>
<dbReference type="NCBIfam" id="NF047658">
    <property type="entry name" value="HYC_CC_PP"/>
    <property type="match status" value="1"/>
</dbReference>
<dbReference type="InterPro" id="IPR058512">
    <property type="entry name" value="DUF8199"/>
</dbReference>
<organism evidence="1 2">
    <name type="scientific">Flagellimonas meridianipacifica</name>
    <dbReference type="NCBI Taxonomy" id="1080225"/>
    <lineage>
        <taxon>Bacteria</taxon>
        <taxon>Pseudomonadati</taxon>
        <taxon>Bacteroidota</taxon>
        <taxon>Flavobacteriia</taxon>
        <taxon>Flavobacteriales</taxon>
        <taxon>Flavobacteriaceae</taxon>
        <taxon>Flagellimonas</taxon>
    </lineage>
</organism>
<keyword evidence="2" id="KW-1185">Reference proteome</keyword>
<evidence type="ECO:0000313" key="2">
    <source>
        <dbReference type="Proteomes" id="UP000237640"/>
    </source>
</evidence>
<accession>A0A2T0MFI3</accession>
<proteinExistence type="predicted"/>
<protein>
    <recommendedName>
        <fullName evidence="3">Secreted protein</fullName>
    </recommendedName>
</protein>
<gene>
    <name evidence="1" type="ORF">CLV81_0333</name>
</gene>
<dbReference type="Proteomes" id="UP000237640">
    <property type="component" value="Unassembled WGS sequence"/>
</dbReference>
<evidence type="ECO:0008006" key="3">
    <source>
        <dbReference type="Google" id="ProtNLM"/>
    </source>
</evidence>
<reference evidence="1 2" key="1">
    <citation type="submission" date="2018-03" db="EMBL/GenBank/DDBJ databases">
        <title>Genomic Encyclopedia of Archaeal and Bacterial Type Strains, Phase II (KMG-II): from individual species to whole genera.</title>
        <authorList>
            <person name="Goeker M."/>
        </authorList>
    </citation>
    <scope>NUCLEOTIDE SEQUENCE [LARGE SCALE GENOMIC DNA]</scope>
    <source>
        <strain evidence="1 2">DSM 25027</strain>
    </source>
</reference>
<dbReference type="InterPro" id="IPR058060">
    <property type="entry name" value="HYC_CC_PP"/>
</dbReference>